<dbReference type="AlphaFoldDB" id="A0A5M3X4T3"/>
<dbReference type="EC" id="2.1.1.77" evidence="3"/>
<evidence type="ECO:0000256" key="9">
    <source>
        <dbReference type="ARBA" id="ARBA00030757"/>
    </source>
</evidence>
<evidence type="ECO:0000256" key="10">
    <source>
        <dbReference type="ARBA" id="ARBA00031323"/>
    </source>
</evidence>
<dbReference type="EMBL" id="BLAE01000051">
    <property type="protein sequence ID" value="GES13833.1"/>
    <property type="molecule type" value="Genomic_DNA"/>
</dbReference>
<evidence type="ECO:0000313" key="13">
    <source>
        <dbReference type="Proteomes" id="UP000331127"/>
    </source>
</evidence>
<dbReference type="GO" id="GO:0004719">
    <property type="term" value="F:protein-L-isoaspartate (D-aspartate) O-methyltransferase activity"/>
    <property type="evidence" value="ECO:0007669"/>
    <property type="project" value="UniProtKB-EC"/>
</dbReference>
<dbReference type="Pfam" id="PF01135">
    <property type="entry name" value="PCMT"/>
    <property type="match status" value="1"/>
</dbReference>
<keyword evidence="7" id="KW-0808">Transferase</keyword>
<comment type="caution">
    <text evidence="12">The sequence shown here is derived from an EMBL/GenBank/DDBJ whole genome shotgun (WGS) entry which is preliminary data.</text>
</comment>
<dbReference type="GO" id="GO:0005737">
    <property type="term" value="C:cytoplasm"/>
    <property type="evidence" value="ECO:0007669"/>
    <property type="project" value="UniProtKB-SubCell"/>
</dbReference>
<comment type="similarity">
    <text evidence="2">Belongs to the methyltransferase superfamily. L-isoaspartyl/D-aspartyl protein methyltransferase family.</text>
</comment>
<keyword evidence="5" id="KW-0963">Cytoplasm</keyword>
<keyword evidence="8" id="KW-0949">S-adenosyl-L-methionine</keyword>
<dbReference type="InterPro" id="IPR027573">
    <property type="entry name" value="Methyltran_FxLD"/>
</dbReference>
<dbReference type="Proteomes" id="UP000331127">
    <property type="component" value="Unassembled WGS sequence"/>
</dbReference>
<evidence type="ECO:0000256" key="5">
    <source>
        <dbReference type="ARBA" id="ARBA00022490"/>
    </source>
</evidence>
<evidence type="ECO:0000256" key="1">
    <source>
        <dbReference type="ARBA" id="ARBA00004496"/>
    </source>
</evidence>
<dbReference type="SUPFAM" id="SSF53335">
    <property type="entry name" value="S-adenosyl-L-methionine-dependent methyltransferases"/>
    <property type="match status" value="1"/>
</dbReference>
<dbReference type="Gene3D" id="3.40.50.150">
    <property type="entry name" value="Vaccinia Virus protein VP39"/>
    <property type="match status" value="1"/>
</dbReference>
<comment type="subcellular location">
    <subcellularLocation>
        <location evidence="1">Cytoplasm</location>
    </subcellularLocation>
</comment>
<organism evidence="12 13">
    <name type="scientific">Acrocarpospora macrocephala</name>
    <dbReference type="NCBI Taxonomy" id="150177"/>
    <lineage>
        <taxon>Bacteria</taxon>
        <taxon>Bacillati</taxon>
        <taxon>Actinomycetota</taxon>
        <taxon>Actinomycetes</taxon>
        <taxon>Streptosporangiales</taxon>
        <taxon>Streptosporangiaceae</taxon>
        <taxon>Acrocarpospora</taxon>
    </lineage>
</organism>
<dbReference type="PANTHER" id="PTHR11579:SF0">
    <property type="entry name" value="PROTEIN-L-ISOASPARTATE(D-ASPARTATE) O-METHYLTRANSFERASE"/>
    <property type="match status" value="1"/>
</dbReference>
<evidence type="ECO:0000256" key="7">
    <source>
        <dbReference type="ARBA" id="ARBA00022679"/>
    </source>
</evidence>
<gene>
    <name evidence="12" type="ORF">Amac_074300</name>
</gene>
<evidence type="ECO:0000256" key="6">
    <source>
        <dbReference type="ARBA" id="ARBA00022603"/>
    </source>
</evidence>
<evidence type="ECO:0000256" key="11">
    <source>
        <dbReference type="ARBA" id="ARBA00031350"/>
    </source>
</evidence>
<reference evidence="12 13" key="1">
    <citation type="submission" date="2019-10" db="EMBL/GenBank/DDBJ databases">
        <title>Whole genome shotgun sequence of Acrocarpospora macrocephala NBRC 16266.</title>
        <authorList>
            <person name="Ichikawa N."/>
            <person name="Kimura A."/>
            <person name="Kitahashi Y."/>
            <person name="Komaki H."/>
            <person name="Oguchi A."/>
        </authorList>
    </citation>
    <scope>NUCLEOTIDE SEQUENCE [LARGE SCALE GENOMIC DNA]</scope>
    <source>
        <strain evidence="12 13">NBRC 16266</strain>
    </source>
</reference>
<evidence type="ECO:0000256" key="4">
    <source>
        <dbReference type="ARBA" id="ARBA00013346"/>
    </source>
</evidence>
<dbReference type="PANTHER" id="PTHR11579">
    <property type="entry name" value="PROTEIN-L-ISOASPARTATE O-METHYLTRANSFERASE"/>
    <property type="match status" value="1"/>
</dbReference>
<dbReference type="CDD" id="cd02440">
    <property type="entry name" value="AdoMet_MTases"/>
    <property type="match status" value="1"/>
</dbReference>
<evidence type="ECO:0000313" key="12">
    <source>
        <dbReference type="EMBL" id="GES13833.1"/>
    </source>
</evidence>
<keyword evidence="13" id="KW-1185">Reference proteome</keyword>
<accession>A0A5M3X4T3</accession>
<protein>
    <recommendedName>
        <fullName evidence="4">Protein-L-isoaspartate O-methyltransferase</fullName>
        <ecNumber evidence="3">2.1.1.77</ecNumber>
    </recommendedName>
    <alternativeName>
        <fullName evidence="11">L-isoaspartyl protein carboxyl methyltransferase</fullName>
    </alternativeName>
    <alternativeName>
        <fullName evidence="9">Protein L-isoaspartyl methyltransferase</fullName>
    </alternativeName>
    <alternativeName>
        <fullName evidence="10">Protein-beta-aspartate methyltransferase</fullName>
    </alternativeName>
</protein>
<evidence type="ECO:0000256" key="8">
    <source>
        <dbReference type="ARBA" id="ARBA00022691"/>
    </source>
</evidence>
<dbReference type="InterPro" id="IPR000682">
    <property type="entry name" value="PCMT"/>
</dbReference>
<dbReference type="NCBIfam" id="TIGR04364">
    <property type="entry name" value="methyltran_FxLD"/>
    <property type="match status" value="1"/>
</dbReference>
<proteinExistence type="inferred from homology"/>
<evidence type="ECO:0000256" key="3">
    <source>
        <dbReference type="ARBA" id="ARBA00011890"/>
    </source>
</evidence>
<dbReference type="InterPro" id="IPR029063">
    <property type="entry name" value="SAM-dependent_MTases_sf"/>
</dbReference>
<dbReference type="GO" id="GO:0032259">
    <property type="term" value="P:methylation"/>
    <property type="evidence" value="ECO:0007669"/>
    <property type="project" value="UniProtKB-KW"/>
</dbReference>
<name>A0A5M3X4T3_9ACTN</name>
<evidence type="ECO:0000256" key="2">
    <source>
        <dbReference type="ARBA" id="ARBA00005369"/>
    </source>
</evidence>
<sequence>MVDTMSADELRGALVERIVSRHRALGLVLSDEIESALRTVPRHLFTGDVNLEAAYEDTAVVTKRDERGVSTSSVSAPWLQAMMLGQAGLKPGDRVLEVGSGGYNAALIREVVGPSGSVTTIDIDAEITDRAERYLAHAGYTDVEVICADAEFELVPGRTFDAIIVTVGSWDIPPAWSSQLAEGGRLVVPLRTKGMTRSWVLERQGDVLVSRGHQMCGFVPMQGAGAHRGTGIPLLDGDAVGLWLDEGEVTEAAALSGVLDQPRAEVWTGVTVGAGVRFSDQDLWLATTLPGFCLITASQEAIDDGIVALPWQYGTPAFMDGPNLAYRTKPRPVDADGELFEFGAFAHGPHAKRSARLLAEQIAAWDRAGRPAPRLSVHPAGTPDADLPDGAVLEKKHSRLVISWPTAR</sequence>
<keyword evidence="6" id="KW-0489">Methyltransferase</keyword>